<dbReference type="PANTHER" id="PTHR43777">
    <property type="entry name" value="MOLYBDENUM COFACTOR CYTIDYLYLTRANSFERASE"/>
    <property type="match status" value="1"/>
</dbReference>
<comment type="caution">
    <text evidence="2">The sequence shown here is derived from an EMBL/GenBank/DDBJ whole genome shotgun (WGS) entry which is preliminary data.</text>
</comment>
<feature type="domain" description="MobA-like NTP transferase" evidence="1">
    <location>
        <begin position="5"/>
        <end position="155"/>
    </location>
</feature>
<protein>
    <submittedName>
        <fullName evidence="2">NTP transferase domain-containing protein</fullName>
    </submittedName>
</protein>
<dbReference type="GO" id="GO:0016740">
    <property type="term" value="F:transferase activity"/>
    <property type="evidence" value="ECO:0007669"/>
    <property type="project" value="UniProtKB-KW"/>
</dbReference>
<dbReference type="PANTHER" id="PTHR43777:SF1">
    <property type="entry name" value="MOLYBDENUM COFACTOR CYTIDYLYLTRANSFERASE"/>
    <property type="match status" value="1"/>
</dbReference>
<dbReference type="InterPro" id="IPR025877">
    <property type="entry name" value="MobA-like_NTP_Trfase"/>
</dbReference>
<evidence type="ECO:0000313" key="2">
    <source>
        <dbReference type="EMBL" id="MFL0247870.1"/>
    </source>
</evidence>
<dbReference type="Gene3D" id="3.90.550.10">
    <property type="entry name" value="Spore Coat Polysaccharide Biosynthesis Protein SpsA, Chain A"/>
    <property type="match status" value="1"/>
</dbReference>
<proteinExistence type="predicted"/>
<dbReference type="EMBL" id="JBJHZZ010000010">
    <property type="protein sequence ID" value="MFL0247870.1"/>
    <property type="molecule type" value="Genomic_DNA"/>
</dbReference>
<name>A0ABW8T617_9CLOT</name>
<dbReference type="InterPro" id="IPR029044">
    <property type="entry name" value="Nucleotide-diphossugar_trans"/>
</dbReference>
<organism evidence="2 3">
    <name type="scientific">Candidatus Clostridium stratigraminis</name>
    <dbReference type="NCBI Taxonomy" id="3381661"/>
    <lineage>
        <taxon>Bacteria</taxon>
        <taxon>Bacillati</taxon>
        <taxon>Bacillota</taxon>
        <taxon>Clostridia</taxon>
        <taxon>Eubacteriales</taxon>
        <taxon>Clostridiaceae</taxon>
        <taxon>Clostridium</taxon>
    </lineage>
</organism>
<dbReference type="RefSeq" id="WP_406770302.1">
    <property type="nucleotide sequence ID" value="NZ_JBJHZZ010000010.1"/>
</dbReference>
<keyword evidence="2" id="KW-0808">Transferase</keyword>
<accession>A0ABW8T617</accession>
<evidence type="ECO:0000259" key="1">
    <source>
        <dbReference type="Pfam" id="PF12804"/>
    </source>
</evidence>
<keyword evidence="3" id="KW-1185">Reference proteome</keyword>
<dbReference type="Proteomes" id="UP001623591">
    <property type="component" value="Unassembled WGS sequence"/>
</dbReference>
<sequence length="183" mass="20526">MFIRGIILGAGKSSRMGYNKLAIKIDDSTILQRVIENAKASKLNELVFITGKYDLDTDIKKLHNEEYEKGMSTSIKKGLESFNGDAVMILLGDMPFVSSGLINKLYDCFNKSNKSIIVPINEGMRGNPVIIGKKYFQDLLINEGDKGARDIINNNPEDVFQLEIQDRGIFIDIDDKSAVERFL</sequence>
<reference evidence="2 3" key="1">
    <citation type="submission" date="2024-11" db="EMBL/GenBank/DDBJ databases">
        <authorList>
            <person name="Heng Y.C."/>
            <person name="Lim A.C.H."/>
            <person name="Lee J.K.Y."/>
            <person name="Kittelmann S."/>
        </authorList>
    </citation>
    <scope>NUCLEOTIDE SEQUENCE [LARGE SCALE GENOMIC DNA]</scope>
    <source>
        <strain evidence="2 3">WILCCON 0185</strain>
    </source>
</reference>
<dbReference type="SUPFAM" id="SSF53448">
    <property type="entry name" value="Nucleotide-diphospho-sugar transferases"/>
    <property type="match status" value="1"/>
</dbReference>
<gene>
    <name evidence="2" type="ORF">ACJDUG_12900</name>
</gene>
<dbReference type="Pfam" id="PF12804">
    <property type="entry name" value="NTP_transf_3"/>
    <property type="match status" value="1"/>
</dbReference>
<dbReference type="CDD" id="cd04182">
    <property type="entry name" value="GT_2_like_f"/>
    <property type="match status" value="1"/>
</dbReference>
<evidence type="ECO:0000313" key="3">
    <source>
        <dbReference type="Proteomes" id="UP001623591"/>
    </source>
</evidence>